<dbReference type="SMART" id="SM00232">
    <property type="entry name" value="JAB_MPN"/>
    <property type="match status" value="1"/>
</dbReference>
<feature type="domain" description="MPN" evidence="2">
    <location>
        <begin position="9"/>
        <end position="143"/>
    </location>
</feature>
<dbReference type="SUPFAM" id="SSF102712">
    <property type="entry name" value="JAB1/MPN domain"/>
    <property type="match status" value="1"/>
</dbReference>
<evidence type="ECO:0000259" key="2">
    <source>
        <dbReference type="PROSITE" id="PS50249"/>
    </source>
</evidence>
<evidence type="ECO:0000313" key="3">
    <source>
        <dbReference type="EMBL" id="UJG44821.1"/>
    </source>
</evidence>
<dbReference type="Pfam" id="PF01398">
    <property type="entry name" value="JAB"/>
    <property type="match status" value="1"/>
</dbReference>
<dbReference type="AlphaFoldDB" id="A0A9Y1BT87"/>
<sequence length="281" mass="32260">MTEPSEIEILLSATALAKILTVDRMDTSKESAGLLIGYVKQDTGQLIITDIDTGKQQQTSTFVVMDDEALVDIVMKLQEQDSEQTIVGWWHTHPGYGCFLSGTDKNTQRTYQNLFPKAIALVVDPLKYYQNENKKDLDLQFFRMIDQTNYQPISFDIYIDDIAYHLGKIASETYSWKIPALSREQIEELHKKLESVSSTLVLEQDKKMLHAFIDIFASTEKNKREITKQSSLLYSIDNRLNSIGKYIDDLYFDDTLKLYSVFNILSAIIISILWIVFALLK</sequence>
<keyword evidence="1" id="KW-1133">Transmembrane helix</keyword>
<dbReference type="InterPro" id="IPR037518">
    <property type="entry name" value="MPN"/>
</dbReference>
<keyword evidence="1" id="KW-0812">Transmembrane</keyword>
<feature type="transmembrane region" description="Helical" evidence="1">
    <location>
        <begin position="258"/>
        <end position="280"/>
    </location>
</feature>
<dbReference type="Gene3D" id="3.40.140.10">
    <property type="entry name" value="Cytidine Deaminase, domain 2"/>
    <property type="match status" value="1"/>
</dbReference>
<gene>
    <name evidence="3" type="ORF">K9W46_06455</name>
</gene>
<keyword evidence="1" id="KW-0472">Membrane</keyword>
<proteinExistence type="predicted"/>
<dbReference type="PANTHER" id="PTHR10410">
    <property type="entry name" value="EUKARYOTIC TRANSLATION INITIATION FACTOR 3 -RELATED"/>
    <property type="match status" value="1"/>
</dbReference>
<dbReference type="PROSITE" id="PS50249">
    <property type="entry name" value="MPN"/>
    <property type="match status" value="1"/>
</dbReference>
<reference evidence="3" key="1">
    <citation type="journal article" date="2022" name="Nat. Microbiol.">
        <title>Unique mobile elements and scalable gene flow at the prokaryote-eukaryote boundary revealed by circularized Asgard archaea genomes.</title>
        <authorList>
            <person name="Wu F."/>
            <person name="Speth D.R."/>
            <person name="Philosof A."/>
            <person name="Cremiere A."/>
            <person name="Narayanan A."/>
            <person name="Barco R.A."/>
            <person name="Connon S.A."/>
            <person name="Amend J.P."/>
            <person name="Antoshechkin I.A."/>
            <person name="Orphan V.J."/>
        </authorList>
    </citation>
    <scope>NUCLEOTIDE SEQUENCE</scope>
    <source>
        <strain evidence="3">PR6</strain>
    </source>
</reference>
<evidence type="ECO:0000256" key="1">
    <source>
        <dbReference type="SAM" id="Phobius"/>
    </source>
</evidence>
<dbReference type="Proteomes" id="UP001200513">
    <property type="component" value="Chromosome"/>
</dbReference>
<dbReference type="EMBL" id="CP084167">
    <property type="protein sequence ID" value="UJG44821.1"/>
    <property type="molecule type" value="Genomic_DNA"/>
</dbReference>
<dbReference type="GO" id="GO:0008237">
    <property type="term" value="F:metallopeptidase activity"/>
    <property type="evidence" value="ECO:0007669"/>
    <property type="project" value="InterPro"/>
</dbReference>
<accession>A0A9Y1BT87</accession>
<protein>
    <submittedName>
        <fullName evidence="3">Mov34/MPN/PAD-1 family protein</fullName>
    </submittedName>
</protein>
<dbReference type="InterPro" id="IPR000555">
    <property type="entry name" value="JAMM/MPN+_dom"/>
</dbReference>
<dbReference type="InterPro" id="IPR050242">
    <property type="entry name" value="JAMM_MPN+_peptidase_M67A"/>
</dbReference>
<name>A0A9Y1BT87_9ARCH</name>
<organism evidence="3">
    <name type="scientific">Candidatus Heimdallarchaeum endolithica</name>
    <dbReference type="NCBI Taxonomy" id="2876572"/>
    <lineage>
        <taxon>Archaea</taxon>
        <taxon>Promethearchaeati</taxon>
        <taxon>Candidatus Heimdallarchaeota</taxon>
        <taxon>Candidatus Heimdallarchaeia (ex Rinke et al. 2021) (nom. nud.)</taxon>
        <taxon>Candidatus Heimdallarchaeales</taxon>
        <taxon>Candidatus Heimdallarchaeaceae</taxon>
        <taxon>Candidatus Heimdallarchaeum</taxon>
    </lineage>
</organism>